<name>A0ABS6W7N9_9FLAO</name>
<organism evidence="2 3">
    <name type="scientific">Mesonia aestuariivivens</name>
    <dbReference type="NCBI Taxonomy" id="2796128"/>
    <lineage>
        <taxon>Bacteria</taxon>
        <taxon>Pseudomonadati</taxon>
        <taxon>Bacteroidota</taxon>
        <taxon>Flavobacteriia</taxon>
        <taxon>Flavobacteriales</taxon>
        <taxon>Flavobacteriaceae</taxon>
        <taxon>Mesonia</taxon>
    </lineage>
</organism>
<evidence type="ECO:0000313" key="3">
    <source>
        <dbReference type="Proteomes" id="UP000719267"/>
    </source>
</evidence>
<sequence length="231" mass="27562">VVGNLKKNILNNLKFYTPLLLIFLILACIEKTDNYKKKIDRLSDEDLYSRVFLELNYPDSISEEVELYITKDKDTFFNQNKILKNNKIIKSESAYYDLNITKTKKENIYRGIITLHSKYENLKLNNKNRREIQFGYCNQNRDSIWLAYVSSKTDNKIEFEYENYYNNNLQGILDQLVERDTIINNKEMVNINRLNILVDNNSTTENLFLESYKKIKENKFTLDKSKFKSHN</sequence>
<reference evidence="2 3" key="1">
    <citation type="submission" date="2021-07" db="EMBL/GenBank/DDBJ databases">
        <title>Mesonia aestuariivivens sp. nov., isolated from a tidal flat.</title>
        <authorList>
            <person name="Kim Y.-O."/>
            <person name="Yoon J.-H."/>
        </authorList>
    </citation>
    <scope>NUCLEOTIDE SEQUENCE [LARGE SCALE GENOMIC DNA]</scope>
    <source>
        <strain evidence="2 3">JHPTF-M18</strain>
    </source>
</reference>
<accession>A0ABS6W7N9</accession>
<comment type="caution">
    <text evidence="2">The sequence shown here is derived from an EMBL/GenBank/DDBJ whole genome shotgun (WGS) entry which is preliminary data.</text>
</comment>
<keyword evidence="3" id="KW-1185">Reference proteome</keyword>
<proteinExistence type="predicted"/>
<keyword evidence="1" id="KW-0472">Membrane</keyword>
<evidence type="ECO:0000313" key="2">
    <source>
        <dbReference type="EMBL" id="MBW2963134.1"/>
    </source>
</evidence>
<keyword evidence="1" id="KW-0812">Transmembrane</keyword>
<feature type="transmembrane region" description="Helical" evidence="1">
    <location>
        <begin position="13"/>
        <end position="29"/>
    </location>
</feature>
<feature type="non-terminal residue" evidence="2">
    <location>
        <position position="1"/>
    </location>
</feature>
<evidence type="ECO:0000256" key="1">
    <source>
        <dbReference type="SAM" id="Phobius"/>
    </source>
</evidence>
<gene>
    <name evidence="2" type="ORF">KW502_15265</name>
</gene>
<dbReference type="EMBL" id="JAHWDF010000062">
    <property type="protein sequence ID" value="MBW2963134.1"/>
    <property type="molecule type" value="Genomic_DNA"/>
</dbReference>
<protein>
    <recommendedName>
        <fullName evidence="4">Lipoprotein</fullName>
    </recommendedName>
</protein>
<dbReference type="RefSeq" id="WP_219041410.1">
    <property type="nucleotide sequence ID" value="NZ_JAHWDF010000062.1"/>
</dbReference>
<evidence type="ECO:0008006" key="4">
    <source>
        <dbReference type="Google" id="ProtNLM"/>
    </source>
</evidence>
<dbReference type="Proteomes" id="UP000719267">
    <property type="component" value="Unassembled WGS sequence"/>
</dbReference>
<keyword evidence="1" id="KW-1133">Transmembrane helix</keyword>